<name>A0A9J5ZX49_SOLCO</name>
<organism evidence="2 3">
    <name type="scientific">Solanum commersonii</name>
    <name type="common">Commerson's wild potato</name>
    <name type="synonym">Commerson's nightshade</name>
    <dbReference type="NCBI Taxonomy" id="4109"/>
    <lineage>
        <taxon>Eukaryota</taxon>
        <taxon>Viridiplantae</taxon>
        <taxon>Streptophyta</taxon>
        <taxon>Embryophyta</taxon>
        <taxon>Tracheophyta</taxon>
        <taxon>Spermatophyta</taxon>
        <taxon>Magnoliopsida</taxon>
        <taxon>eudicotyledons</taxon>
        <taxon>Gunneridae</taxon>
        <taxon>Pentapetalae</taxon>
        <taxon>asterids</taxon>
        <taxon>lamiids</taxon>
        <taxon>Solanales</taxon>
        <taxon>Solanaceae</taxon>
        <taxon>Solanoideae</taxon>
        <taxon>Solaneae</taxon>
        <taxon>Solanum</taxon>
    </lineage>
</organism>
<dbReference type="AlphaFoldDB" id="A0A9J5ZX49"/>
<evidence type="ECO:0000313" key="3">
    <source>
        <dbReference type="Proteomes" id="UP000824120"/>
    </source>
</evidence>
<protein>
    <submittedName>
        <fullName evidence="2">Uncharacterized protein</fullName>
    </submittedName>
</protein>
<evidence type="ECO:0000313" key="2">
    <source>
        <dbReference type="EMBL" id="KAG5616522.1"/>
    </source>
</evidence>
<dbReference type="EMBL" id="JACXVP010000003">
    <property type="protein sequence ID" value="KAG5616522.1"/>
    <property type="molecule type" value="Genomic_DNA"/>
</dbReference>
<accession>A0A9J5ZX49</accession>
<feature type="compositionally biased region" description="Polar residues" evidence="1">
    <location>
        <begin position="79"/>
        <end position="88"/>
    </location>
</feature>
<feature type="region of interest" description="Disordered" evidence="1">
    <location>
        <begin position="79"/>
        <end position="103"/>
    </location>
</feature>
<evidence type="ECO:0000256" key="1">
    <source>
        <dbReference type="SAM" id="MobiDB-lite"/>
    </source>
</evidence>
<comment type="caution">
    <text evidence="2">The sequence shown here is derived from an EMBL/GenBank/DDBJ whole genome shotgun (WGS) entry which is preliminary data.</text>
</comment>
<reference evidence="2 3" key="1">
    <citation type="submission" date="2020-09" db="EMBL/GenBank/DDBJ databases">
        <title>De no assembly of potato wild relative species, Solanum commersonii.</title>
        <authorList>
            <person name="Cho K."/>
        </authorList>
    </citation>
    <scope>NUCLEOTIDE SEQUENCE [LARGE SCALE GENOMIC DNA]</scope>
    <source>
        <strain evidence="2">LZ3.2</strain>
        <tissue evidence="2">Leaf</tissue>
    </source>
</reference>
<feature type="compositionally biased region" description="Polar residues" evidence="1">
    <location>
        <begin position="1"/>
        <end position="15"/>
    </location>
</feature>
<sequence length="103" mass="11326">MCYSPISQLRLSSTKITDETPALPSPTGTTTKRAPRFLLFPHGASPTTTCEVPHRATSIRLLLFFSLVPTENFGKTTTVKSHLASTSQENHHLSSEEIDNNDN</sequence>
<gene>
    <name evidence="2" type="ORF">H5410_016346</name>
</gene>
<dbReference type="Proteomes" id="UP000824120">
    <property type="component" value="Chromosome 3"/>
</dbReference>
<proteinExistence type="predicted"/>
<feature type="region of interest" description="Disordered" evidence="1">
    <location>
        <begin position="1"/>
        <end position="34"/>
    </location>
</feature>
<keyword evidence="3" id="KW-1185">Reference proteome</keyword>